<comment type="similarity">
    <text evidence="2">Belongs to the COX16 family.</text>
</comment>
<reference evidence="9 10" key="1">
    <citation type="submission" date="2021-06" db="EMBL/GenBank/DDBJ databases">
        <title>Caerostris darwini draft genome.</title>
        <authorList>
            <person name="Kono N."/>
            <person name="Arakawa K."/>
        </authorList>
    </citation>
    <scope>NUCLEOTIDE SEQUENCE [LARGE SCALE GENOMIC DNA]</scope>
</reference>
<evidence type="ECO:0000256" key="7">
    <source>
        <dbReference type="ARBA" id="ARBA00023128"/>
    </source>
</evidence>
<keyword evidence="4" id="KW-0812">Transmembrane</keyword>
<evidence type="ECO:0000256" key="2">
    <source>
        <dbReference type="ARBA" id="ARBA00008370"/>
    </source>
</evidence>
<evidence type="ECO:0000313" key="10">
    <source>
        <dbReference type="Proteomes" id="UP001054837"/>
    </source>
</evidence>
<organism evidence="9 10">
    <name type="scientific">Caerostris darwini</name>
    <dbReference type="NCBI Taxonomy" id="1538125"/>
    <lineage>
        <taxon>Eukaryota</taxon>
        <taxon>Metazoa</taxon>
        <taxon>Ecdysozoa</taxon>
        <taxon>Arthropoda</taxon>
        <taxon>Chelicerata</taxon>
        <taxon>Arachnida</taxon>
        <taxon>Araneae</taxon>
        <taxon>Araneomorphae</taxon>
        <taxon>Entelegynae</taxon>
        <taxon>Araneoidea</taxon>
        <taxon>Araneidae</taxon>
        <taxon>Caerostris</taxon>
    </lineage>
</organism>
<evidence type="ECO:0000256" key="4">
    <source>
        <dbReference type="ARBA" id="ARBA00022692"/>
    </source>
</evidence>
<keyword evidence="5" id="KW-0999">Mitochondrion inner membrane</keyword>
<dbReference type="GO" id="GO:0005743">
    <property type="term" value="C:mitochondrial inner membrane"/>
    <property type="evidence" value="ECO:0007669"/>
    <property type="project" value="UniProtKB-SubCell"/>
</dbReference>
<protein>
    <recommendedName>
        <fullName evidence="3">Cytochrome c oxidase assembly protein COX16 homolog, mitochondrial</fullName>
    </recommendedName>
</protein>
<proteinExistence type="inferred from homology"/>
<keyword evidence="6" id="KW-1133">Transmembrane helix</keyword>
<dbReference type="Pfam" id="PF14138">
    <property type="entry name" value="COX16"/>
    <property type="match status" value="1"/>
</dbReference>
<evidence type="ECO:0000256" key="8">
    <source>
        <dbReference type="ARBA" id="ARBA00023136"/>
    </source>
</evidence>
<dbReference type="Proteomes" id="UP001054837">
    <property type="component" value="Unassembled WGS sequence"/>
</dbReference>
<keyword evidence="7" id="KW-0496">Mitochondrion</keyword>
<name>A0AAV4ST90_9ARAC</name>
<comment type="caution">
    <text evidence="9">The sequence shown here is derived from an EMBL/GenBank/DDBJ whole genome shotgun (WGS) entry which is preliminary data.</text>
</comment>
<dbReference type="GO" id="GO:0033617">
    <property type="term" value="P:mitochondrial respiratory chain complex IV assembly"/>
    <property type="evidence" value="ECO:0007669"/>
    <property type="project" value="TreeGrafter"/>
</dbReference>
<dbReference type="PANTHER" id="PTHR17130">
    <property type="entry name" value="MITOCHONDRIAL OUTER MEMBRANE PROTEIN 25"/>
    <property type="match status" value="1"/>
</dbReference>
<accession>A0AAV4ST90</accession>
<evidence type="ECO:0000256" key="1">
    <source>
        <dbReference type="ARBA" id="ARBA00004434"/>
    </source>
</evidence>
<sequence length="105" mass="12776">MKFTFFSNTAERLKTLSKKRSFRFGLPFLLFMFFGSFGLERFASLRYEFRRNETLKPENLEKYGIKKKKVVLQEELEKYKQLDINSWENIRGPRPWEEPQQQKPS</sequence>
<dbReference type="AlphaFoldDB" id="A0AAV4ST90"/>
<evidence type="ECO:0000313" key="9">
    <source>
        <dbReference type="EMBL" id="GIY37290.1"/>
    </source>
</evidence>
<gene>
    <name evidence="9" type="primary">AVEN_117777_1</name>
    <name evidence="9" type="ORF">CDAR_261471</name>
</gene>
<dbReference type="EMBL" id="BPLQ01008434">
    <property type="protein sequence ID" value="GIY37290.1"/>
    <property type="molecule type" value="Genomic_DNA"/>
</dbReference>
<keyword evidence="10" id="KW-1185">Reference proteome</keyword>
<dbReference type="InterPro" id="IPR020164">
    <property type="entry name" value="Cyt_c_Oxase_assmbl_COX16"/>
</dbReference>
<dbReference type="PANTHER" id="PTHR17130:SF14">
    <property type="entry name" value="CYTOCHROME C OXIDASE ASSEMBLY PROTEIN COX16 HOMOLOG, MITOCHONDRIAL"/>
    <property type="match status" value="1"/>
</dbReference>
<evidence type="ECO:0000256" key="3">
    <source>
        <dbReference type="ARBA" id="ARBA00021814"/>
    </source>
</evidence>
<keyword evidence="8" id="KW-0472">Membrane</keyword>
<comment type="subcellular location">
    <subcellularLocation>
        <location evidence="1">Mitochondrion inner membrane</location>
        <topology evidence="1">Single-pass membrane protein</topology>
    </subcellularLocation>
</comment>
<evidence type="ECO:0000256" key="6">
    <source>
        <dbReference type="ARBA" id="ARBA00022989"/>
    </source>
</evidence>
<evidence type="ECO:0000256" key="5">
    <source>
        <dbReference type="ARBA" id="ARBA00022792"/>
    </source>
</evidence>